<reference evidence="1" key="1">
    <citation type="submission" date="2019-11" db="EMBL/GenBank/DDBJ databases">
        <title>Nori genome reveals adaptations in red seaweeds to the harsh intertidal environment.</title>
        <authorList>
            <person name="Wang D."/>
            <person name="Mao Y."/>
        </authorList>
    </citation>
    <scope>NUCLEOTIDE SEQUENCE</scope>
    <source>
        <tissue evidence="1">Gametophyte</tissue>
    </source>
</reference>
<keyword evidence="2" id="KW-1185">Reference proteome</keyword>
<comment type="caution">
    <text evidence="1">The sequence shown here is derived from an EMBL/GenBank/DDBJ whole genome shotgun (WGS) entry which is preliminary data.</text>
</comment>
<evidence type="ECO:0000313" key="2">
    <source>
        <dbReference type="Proteomes" id="UP000798662"/>
    </source>
</evidence>
<accession>A0ACC3BRH2</accession>
<name>A0ACC3BRH2_PYRYE</name>
<evidence type="ECO:0000313" key="1">
    <source>
        <dbReference type="EMBL" id="KAK1860549.1"/>
    </source>
</evidence>
<proteinExistence type="predicted"/>
<protein>
    <submittedName>
        <fullName evidence="1">Uncharacterized protein</fullName>
    </submittedName>
</protein>
<organism evidence="1 2">
    <name type="scientific">Pyropia yezoensis</name>
    <name type="common">Susabi-nori</name>
    <name type="synonym">Porphyra yezoensis</name>
    <dbReference type="NCBI Taxonomy" id="2788"/>
    <lineage>
        <taxon>Eukaryota</taxon>
        <taxon>Rhodophyta</taxon>
        <taxon>Bangiophyceae</taxon>
        <taxon>Bangiales</taxon>
        <taxon>Bangiaceae</taxon>
        <taxon>Pyropia</taxon>
    </lineage>
</organism>
<sequence>MAATTTAGTQEESVATLTASLDALTKHLDAAERAAKAADAKASLLAELAAALSPYASAGAALRPEAAGDPVGAAAAAAALRAELAAADGGGGGGVRSVGDAAGAGGVLDAAADLLDARAREAGADLAAAFDTLLVVRSGGVSLHPGAAVADALASVGGLPTALASVADRFRAGRVAAALRAATAFFDTDAGGGEVRYEWVLPPKGAPPPAGRGGPPPPPLEWEPADREAAGAEVGVDDWAAMAAEPAVANACARALRLLDSTVTVVLGGGHARPAVDAWTGWALNDFFAPRAVLGRSPEGLARRVTAAAAASRVLETALGARRRKAADGGAAGSEKGGHSGEEEELTLAVQPGVLEAQIAGELRAQALLDARRSYGEELGGGAPPALRLAAVHYVDCRVLSAAAGALATAASPTVADAAGALGGAANTLSAAADAAVAAVVADATAAIRAGVSAAGGAAGDLGAADVEAYVTAIFEDSPLRAQFLADLDAPEEDGDDWGWK</sequence>
<dbReference type="EMBL" id="CM020618">
    <property type="protein sequence ID" value="KAK1860549.1"/>
    <property type="molecule type" value="Genomic_DNA"/>
</dbReference>
<dbReference type="Proteomes" id="UP000798662">
    <property type="component" value="Chromosome 1"/>
</dbReference>
<gene>
    <name evidence="1" type="ORF">I4F81_003137</name>
</gene>